<comment type="caution">
    <text evidence="1">The sequence shown here is derived from an EMBL/GenBank/DDBJ whole genome shotgun (WGS) entry which is preliminary data.</text>
</comment>
<accession>A0ABU3KSJ2</accession>
<evidence type="ECO:0000313" key="2">
    <source>
        <dbReference type="Proteomes" id="UP001321700"/>
    </source>
</evidence>
<evidence type="ECO:0000313" key="1">
    <source>
        <dbReference type="EMBL" id="MDT7520726.1"/>
    </source>
</evidence>
<gene>
    <name evidence="1" type="ORF">RAE19_18970</name>
</gene>
<keyword evidence="2" id="KW-1185">Reference proteome</keyword>
<dbReference type="RefSeq" id="WP_313876391.1">
    <property type="nucleotide sequence ID" value="NZ_JAVBIK010000003.1"/>
</dbReference>
<protein>
    <submittedName>
        <fullName evidence="1">CesT family type III secretion system chaperone</fullName>
    </submittedName>
</protein>
<dbReference type="Proteomes" id="UP001321700">
    <property type="component" value="Unassembled WGS sequence"/>
</dbReference>
<dbReference type="EMBL" id="JAVBIK010000003">
    <property type="protein sequence ID" value="MDT7520726.1"/>
    <property type="molecule type" value="Genomic_DNA"/>
</dbReference>
<sequence>MRHTQAITNLFRALEKFGVAQAQCRADGRYSLSYDGGRRLDIHALPDGRLVLEVTLAVLPESVAARSALIQRALRFSTSRMQIRHDTLCLFADALVLQCAVPDRAGPAASLSALEHFLNSVDDWGSAINPVAKSATAVRQAMRVQPALRSALKP</sequence>
<dbReference type="Gene3D" id="3.30.1460.10">
    <property type="match status" value="1"/>
</dbReference>
<proteinExistence type="predicted"/>
<name>A0ABU3KSJ2_9BURK</name>
<organism evidence="1 2">
    <name type="scientific">Rhodoferax potami</name>
    <dbReference type="NCBI Taxonomy" id="3068338"/>
    <lineage>
        <taxon>Bacteria</taxon>
        <taxon>Pseudomonadati</taxon>
        <taxon>Pseudomonadota</taxon>
        <taxon>Betaproteobacteria</taxon>
        <taxon>Burkholderiales</taxon>
        <taxon>Comamonadaceae</taxon>
        <taxon>Rhodoferax</taxon>
    </lineage>
</organism>
<reference evidence="1 2" key="1">
    <citation type="submission" date="2023-08" db="EMBL/GenBank/DDBJ databases">
        <title>Rhodoferax potami sp. nov. and Rhodoferax mekongensis sp. nov., isolated from the Mekong River in Thailand.</title>
        <authorList>
            <person name="Kitikhun S."/>
            <person name="Charoenyingcharoen P."/>
            <person name="Siriarchawattana P."/>
            <person name="Likhitrattanapisal S."/>
            <person name="Nilsakha T."/>
            <person name="Chanpet A."/>
            <person name="Rattanawaree P."/>
            <person name="Ingsriswang S."/>
        </authorList>
    </citation>
    <scope>NUCLEOTIDE SEQUENCE [LARGE SCALE GENOMIC DNA]</scope>
    <source>
        <strain evidence="1 2">TBRC 17660</strain>
    </source>
</reference>